<dbReference type="AlphaFoldDB" id="A0A7T6XRP8"/>
<feature type="region of interest" description="Disordered" evidence="2">
    <location>
        <begin position="686"/>
        <end position="710"/>
    </location>
</feature>
<dbReference type="SMART" id="SM00233">
    <property type="entry name" value="PH"/>
    <property type="match status" value="1"/>
</dbReference>
<gene>
    <name evidence="4" type="ORF">Pdw03_0928</name>
</gene>
<dbReference type="PANTHER" id="PTHR31941:SF16">
    <property type="entry name" value="PHOSPHATIDYLINOSITOL 4,5-BISPHOSPHATE-BINDING PROTEIN SLM1-RELATED"/>
    <property type="match status" value="1"/>
</dbReference>
<feature type="compositionally biased region" description="Basic residues" evidence="2">
    <location>
        <begin position="118"/>
        <end position="128"/>
    </location>
</feature>
<proteinExistence type="predicted"/>
<feature type="compositionally biased region" description="Polar residues" evidence="2">
    <location>
        <begin position="606"/>
        <end position="615"/>
    </location>
</feature>
<feature type="compositionally biased region" description="Basic and acidic residues" evidence="2">
    <location>
        <begin position="637"/>
        <end position="648"/>
    </location>
</feature>
<feature type="region of interest" description="Disordered" evidence="2">
    <location>
        <begin position="1"/>
        <end position="38"/>
    </location>
</feature>
<evidence type="ECO:0000313" key="5">
    <source>
        <dbReference type="Proteomes" id="UP000595662"/>
    </source>
</evidence>
<feature type="region of interest" description="Disordered" evidence="2">
    <location>
        <begin position="723"/>
        <end position="824"/>
    </location>
</feature>
<dbReference type="Proteomes" id="UP000595662">
    <property type="component" value="Chromosome 4"/>
</dbReference>
<dbReference type="Pfam" id="PF20399">
    <property type="entry name" value="PH_20"/>
    <property type="match status" value="1"/>
</dbReference>
<accession>A0A7T6XRP8</accession>
<dbReference type="InterPro" id="IPR046868">
    <property type="entry name" value="BAR_4"/>
</dbReference>
<dbReference type="CDD" id="cd13311">
    <property type="entry name" value="PH_Slm1"/>
    <property type="match status" value="1"/>
</dbReference>
<dbReference type="EMBL" id="CP060777">
    <property type="protein sequence ID" value="QQK46030.1"/>
    <property type="molecule type" value="Genomic_DNA"/>
</dbReference>
<dbReference type="PROSITE" id="PS50003">
    <property type="entry name" value="PH_DOMAIN"/>
    <property type="match status" value="1"/>
</dbReference>
<feature type="domain" description="PH" evidence="3">
    <location>
        <begin position="430"/>
        <end position="535"/>
    </location>
</feature>
<dbReference type="Gene3D" id="2.30.29.30">
    <property type="entry name" value="Pleckstrin-homology domain (PH domain)/Phosphotyrosine-binding domain (PTB)"/>
    <property type="match status" value="1"/>
</dbReference>
<sequence length="824" mass="90531">MAMAARPQTPSQDTYIIPQPNDSGALSRGYGPRSTLSRPNSFAGISACHYGSGAVESSRAPHNPRFKEDFDTVSHRNSVFESPAGMQRSASTMSHVRSTIPSRSSTLRKKASLSNKGSLRRNGSRRSLRAGSVRSLSLGDREKYHTDGSDDINSAFVTPIPTNGNPTEVLANRFGAWRKILKDLIIFFKEVQKSYETRAKLFLSASSVVSNQTLPPGLLQSGGLADATEILQNFHRQGYTEANKAVEVEIEVISQLTGLRSDLQKKTKEIRSLAGDFKNTVEKEIDGTRRSVRNLHEALGLVDADASAISGKGDPFILRLNVEKQVEKQIEEENYLHRAFLNLENSGRELEGIVVSEIQKAYNAYASILRREANEALDTAEKLQAGPISMPQDHEWNQFVAGTAELVDPRVPLRDVESITYPGKGHPAAAEVRAGMLERKSKYLKSYTPGWYVLSPTHLHEFKSADRVAWQTPVMSLYLPEQKLGSHSQEDSSSHKFMLKGRQTGTMHRGHSWVFRAESHDTMMSWYTDIEGLSNMTGEARNAFVRQHVRNVSSMFVNNEVLEDDEADRTPYSAGSAVMTQDRPVSSRQAGGVFPSDVQLDRNLQAPLSPSSEDSSAGRDTLGAAGSYPDGSSAFDESLRSVGSRDVDNSYQSYRSNEGINESSLPKGTPHNSYYGNWIGPSVVVAKQRKRQSQQLEPSNPDDREIRSDGDQASLAAISGVGMADRRDHSAPAHIDRRGSVSTAPTNTNVTEFTNHTNPTSVDDQELEPPKIQTLGLDTSPINQGPESDSAAKLPPNLMRSNTDNSVTLDMKMPGRYPHTNVAA</sequence>
<dbReference type="VEuPathDB" id="FungiDB:PDIP_43700"/>
<feature type="compositionally biased region" description="Basic and acidic residues" evidence="2">
    <location>
        <begin position="724"/>
        <end position="739"/>
    </location>
</feature>
<dbReference type="OMA" id="MSWYEDI"/>
<dbReference type="Pfam" id="PF20400">
    <property type="entry name" value="BAR_4"/>
    <property type="match status" value="1"/>
</dbReference>
<organism evidence="4 5">
    <name type="scientific">Penicillium digitatum</name>
    <name type="common">Green mold</name>
    <dbReference type="NCBI Taxonomy" id="36651"/>
    <lineage>
        <taxon>Eukaryota</taxon>
        <taxon>Fungi</taxon>
        <taxon>Dikarya</taxon>
        <taxon>Ascomycota</taxon>
        <taxon>Pezizomycotina</taxon>
        <taxon>Eurotiomycetes</taxon>
        <taxon>Eurotiomycetidae</taxon>
        <taxon>Eurotiales</taxon>
        <taxon>Aspergillaceae</taxon>
        <taxon>Penicillium</taxon>
    </lineage>
</organism>
<feature type="compositionally biased region" description="Polar residues" evidence="2">
    <location>
        <begin position="88"/>
        <end position="105"/>
    </location>
</feature>
<feature type="compositionally biased region" description="Polar residues" evidence="2">
    <location>
        <begin position="8"/>
        <end position="24"/>
    </location>
</feature>
<evidence type="ECO:0000256" key="2">
    <source>
        <dbReference type="SAM" id="MobiDB-lite"/>
    </source>
</evidence>
<feature type="compositionally biased region" description="Polar residues" evidence="2">
    <location>
        <begin position="799"/>
        <end position="808"/>
    </location>
</feature>
<dbReference type="InterPro" id="IPR046869">
    <property type="entry name" value="SLM1/RGC1-like_PH"/>
</dbReference>
<feature type="compositionally biased region" description="Polar residues" evidence="2">
    <location>
        <begin position="776"/>
        <end position="787"/>
    </location>
</feature>
<feature type="region of interest" description="Disordered" evidence="2">
    <location>
        <begin position="574"/>
        <end position="673"/>
    </location>
</feature>
<dbReference type="InterPro" id="IPR043453">
    <property type="entry name" value="Slm1_PH"/>
</dbReference>
<dbReference type="RefSeq" id="XP_014534660.1">
    <property type="nucleotide sequence ID" value="XM_014679174.1"/>
</dbReference>
<feature type="compositionally biased region" description="Polar residues" evidence="2">
    <location>
        <begin position="649"/>
        <end position="673"/>
    </location>
</feature>
<dbReference type="InterPro" id="IPR011993">
    <property type="entry name" value="PH-like_dom_sf"/>
</dbReference>
<keyword evidence="1" id="KW-0597">Phosphoprotein</keyword>
<dbReference type="PANTHER" id="PTHR31941">
    <property type="entry name" value="CYTOSKELETAL SIGNALING PROTEIN SLM1"/>
    <property type="match status" value="1"/>
</dbReference>
<feature type="region of interest" description="Disordered" evidence="2">
    <location>
        <begin position="81"/>
        <end position="132"/>
    </location>
</feature>
<evidence type="ECO:0000313" key="4">
    <source>
        <dbReference type="EMBL" id="QQK46030.1"/>
    </source>
</evidence>
<dbReference type="KEGG" id="pdp:PDIP_43700"/>
<dbReference type="GeneID" id="26232688"/>
<dbReference type="SUPFAM" id="SSF50729">
    <property type="entry name" value="PH domain-like"/>
    <property type="match status" value="1"/>
</dbReference>
<feature type="compositionally biased region" description="Basic and acidic residues" evidence="2">
    <location>
        <begin position="701"/>
        <end position="710"/>
    </location>
</feature>
<name>A0A7T6XRP8_PENDI</name>
<evidence type="ECO:0000256" key="1">
    <source>
        <dbReference type="ARBA" id="ARBA00022553"/>
    </source>
</evidence>
<protein>
    <submittedName>
        <fullName evidence="4">Pleckstrin homology-type</fullName>
    </submittedName>
</protein>
<evidence type="ECO:0000259" key="3">
    <source>
        <dbReference type="PROSITE" id="PS50003"/>
    </source>
</evidence>
<feature type="compositionally biased region" description="Polar residues" evidence="2">
    <location>
        <begin position="740"/>
        <end position="762"/>
    </location>
</feature>
<reference evidence="4 5" key="1">
    <citation type="submission" date="2020-08" db="EMBL/GenBank/DDBJ databases">
        <title>The completed genome sequence of the pathogenic ascomycete fungus Penicillium digitatum.</title>
        <authorList>
            <person name="Wang M."/>
        </authorList>
    </citation>
    <scope>NUCLEOTIDE SEQUENCE [LARGE SCALE GENOMIC DNA]</scope>
    <source>
        <strain evidence="4 5">PdW03</strain>
    </source>
</reference>
<dbReference type="InterPro" id="IPR001849">
    <property type="entry name" value="PH_domain"/>
</dbReference>